<protein>
    <submittedName>
        <fullName evidence="1">Uncharacterized protein</fullName>
    </submittedName>
</protein>
<organism evidence="1">
    <name type="scientific">Arsenophonus endosymbiont of Trialeurodes vaporariorum</name>
    <dbReference type="NCBI Taxonomy" id="235567"/>
    <lineage>
        <taxon>Bacteria</taxon>
        <taxon>Pseudomonadati</taxon>
        <taxon>Pseudomonadota</taxon>
        <taxon>Gammaproteobacteria</taxon>
        <taxon>Enterobacterales</taxon>
        <taxon>Morganellaceae</taxon>
        <taxon>Arsenophonus</taxon>
    </lineage>
</organism>
<proteinExistence type="predicted"/>
<sequence length="29" mass="3491">MGLLVYVEYIFNENPENIMAVIKFIFNRI</sequence>
<reference evidence="1" key="1">
    <citation type="submission" date="2018-04" db="EMBL/GenBank/DDBJ databases">
        <authorList>
            <person name="Go L.Y."/>
            <person name="Mitchell J.A."/>
        </authorList>
    </citation>
    <scope>NUCLEOTIDE SEQUENCE</scope>
    <source>
        <strain evidence="1">ARTV</strain>
    </source>
</reference>
<dbReference type="EMBL" id="UFQR01000002">
    <property type="protein sequence ID" value="SSW94999.1"/>
    <property type="molecule type" value="Genomic_DNA"/>
</dbReference>
<dbReference type="AlphaFoldDB" id="A0A3B0MFU8"/>
<gene>
    <name evidence="1" type="ORF">ARTV_0655</name>
</gene>
<name>A0A3B0MFU8_9GAMM</name>
<accession>A0A3B0MFU8</accession>
<evidence type="ECO:0000313" key="1">
    <source>
        <dbReference type="EMBL" id="SSW94999.1"/>
    </source>
</evidence>